<evidence type="ECO:0000256" key="5">
    <source>
        <dbReference type="PROSITE-ProRule" id="PRU00047"/>
    </source>
</evidence>
<sequence length="1315" mass="153263">MSIVDGTSVLSEDEEDESKIQRWNTRDAVAQHIILRTIDKTVKVHLMTCETAKGMYDTLLKIYQKDTDQEKCLLLQEFYNYKYDSSKDVQTNISVLQNLVFKLQVLKEEISETMQMSKILTVLPEKFQHFSTSWDSTPKEQRTIENLISRLTQEEDKLKVKNQEVPVSFGAEARNKNNDKKNIKCYGCGQSGHKKPECKNKHKWSQNQPSYQPQAKPCCICKQMGKEMTNHSASTCKFKDSACIYCKKLNHKSEECKFKEQHENTRDNQLKKVAFLAHTAEAHESLTVEMIADSGCNKMMVNNLNIMSNMMKYQDAVNTAKNGDSISIKGKGTVELEECTFKEVYYVPELSRNLLSVNSVTKSNGSVYFDNENVYIMKTKITIPKDSVVIQGEKNENGLYIVKMKIEQDHALVAEKSEEVYELHRKLGHLSYSQMLKVPELCDAVTLKMSRDKRLECFTCAEAKQVRLPFKTARERATRPLEIIHTDLSGAIDPPTWDNKNYFIVLLDDYTHFCKVYLLETKTANEVFGYIRNYINEAEAHFNSKVSKLRSDNGREFQNTLLSNWCKEKGIVQDFTIPYTPQQNGKSERMMRTLVNKGRALIFDAKCDKEMWGESVLTSCYITNRCPTKGLDVTPAEKWFGKKPDIKNLQVFGRKVYSKIVQPLKKLDKRSEEAMFIGYAPVGFRLWNPEKREVYLSRDVQFTSTMFFEKEEPKINPTHIEIWDNEEEEQIPEDQIPEEQPEEEILEEEEIIEEEQEEDEERPEENMENGGGRPRRNRRPPQRYNDYVMNFSDEEENQALLTFEEALKSKDKDKWVKAIQEEMDSLQKNGTWIYVNEEEAKDKEKLTSRWVFRLKEDGRFKARLVARGCAQNRNEMNYEEIYSPVVDTTSLRLLFAIAAEKNWTIHTLDVKTAFLHGELPEPIYMRVPEGYIQPGKICELKKSLYGLRQAPYQWNKRFTTFLKQQNMVQLKSDQCMFKSKDGEIYLAIHIDDGIVIGKDVQKIKELEQRLQQEFEMTISEEPKTYLGIEINQTPNGIIIDQSNYVKKLLEKFNMTDAKPMKTPISQDIYMEEKTETEQEDKKHHLNYREVVGSLMYLSCKTRLDLSFAVNYESRHMENPGDQDYLNIKRTLRYLKGQPKRGLLYRRYEEKEIIELHAYCDADFAGDVNTREENVSKDIKRKSTSGYIIKYFDSPIAWGSRRQTLVAQSTMEAELIAANECIKELKYLIELIKELTGRPVKATVYIDNTSTIKTIKAGRLKKSKHIEVKYFFIKDEFYKNLFDLSYIPTQQNPGDLFTKPLPADKLHDFTKNMFVS</sequence>
<dbReference type="InterPro" id="IPR054722">
    <property type="entry name" value="PolX-like_BBD"/>
</dbReference>
<evidence type="ECO:0000313" key="9">
    <source>
        <dbReference type="EMBL" id="KAJ1528126.1"/>
    </source>
</evidence>
<keyword evidence="2" id="KW-0479">Metal-binding</keyword>
<dbReference type="SUPFAM" id="SSF53098">
    <property type="entry name" value="Ribonuclease H-like"/>
    <property type="match status" value="1"/>
</dbReference>
<dbReference type="Pfam" id="PF14223">
    <property type="entry name" value="Retrotran_gag_2"/>
    <property type="match status" value="1"/>
</dbReference>
<dbReference type="GO" id="GO:0015074">
    <property type="term" value="P:DNA integration"/>
    <property type="evidence" value="ECO:0007669"/>
    <property type="project" value="InterPro"/>
</dbReference>
<evidence type="ECO:0000259" key="8">
    <source>
        <dbReference type="PROSITE" id="PS50994"/>
    </source>
</evidence>
<reference evidence="9" key="1">
    <citation type="submission" date="2022-12" db="EMBL/GenBank/DDBJ databases">
        <title>Chromosome-level genome assembly of the bean flower thrips Megalurothrips usitatus.</title>
        <authorList>
            <person name="Ma L."/>
            <person name="Liu Q."/>
            <person name="Li H."/>
            <person name="Cai W."/>
        </authorList>
    </citation>
    <scope>NUCLEOTIDE SEQUENCE</scope>
    <source>
        <strain evidence="9">Cailab_2022a</strain>
    </source>
</reference>
<dbReference type="CDD" id="cd09272">
    <property type="entry name" value="RNase_HI_RT_Ty1"/>
    <property type="match status" value="1"/>
</dbReference>
<dbReference type="Pfam" id="PF25597">
    <property type="entry name" value="SH3_retrovirus"/>
    <property type="match status" value="1"/>
</dbReference>
<evidence type="ECO:0000256" key="2">
    <source>
        <dbReference type="ARBA" id="ARBA00022723"/>
    </source>
</evidence>
<dbReference type="GO" id="GO:0004190">
    <property type="term" value="F:aspartic-type endopeptidase activity"/>
    <property type="evidence" value="ECO:0007669"/>
    <property type="project" value="UniProtKB-KW"/>
</dbReference>
<dbReference type="InterPro" id="IPR036397">
    <property type="entry name" value="RNaseH_sf"/>
</dbReference>
<dbReference type="PROSITE" id="PS50994">
    <property type="entry name" value="INTEGRASE"/>
    <property type="match status" value="1"/>
</dbReference>
<keyword evidence="5" id="KW-0863">Zinc-finger</keyword>
<dbReference type="InterPro" id="IPR012337">
    <property type="entry name" value="RNaseH-like_sf"/>
</dbReference>
<feature type="compositionally biased region" description="Acidic residues" evidence="6">
    <location>
        <begin position="753"/>
        <end position="767"/>
    </location>
</feature>
<evidence type="ECO:0000256" key="4">
    <source>
        <dbReference type="ARBA" id="ARBA00022801"/>
    </source>
</evidence>
<dbReference type="InterPro" id="IPR001878">
    <property type="entry name" value="Znf_CCHC"/>
</dbReference>
<dbReference type="SMART" id="SM00343">
    <property type="entry name" value="ZnF_C2HC"/>
    <property type="match status" value="2"/>
</dbReference>
<evidence type="ECO:0008006" key="11">
    <source>
        <dbReference type="Google" id="ProtNLM"/>
    </source>
</evidence>
<evidence type="ECO:0000259" key="7">
    <source>
        <dbReference type="PROSITE" id="PS50158"/>
    </source>
</evidence>
<protein>
    <recommendedName>
        <fullName evidence="11">Endonuclease</fullName>
    </recommendedName>
</protein>
<feature type="region of interest" description="Disordered" evidence="6">
    <location>
        <begin position="190"/>
        <end position="209"/>
    </location>
</feature>
<dbReference type="Pfam" id="PF22936">
    <property type="entry name" value="Pol_BBD"/>
    <property type="match status" value="1"/>
</dbReference>
<dbReference type="InterPro" id="IPR001584">
    <property type="entry name" value="Integrase_cat-core"/>
</dbReference>
<evidence type="ECO:0000256" key="1">
    <source>
        <dbReference type="ARBA" id="ARBA00022670"/>
    </source>
</evidence>
<dbReference type="GO" id="GO:0006508">
    <property type="term" value="P:proteolysis"/>
    <property type="evidence" value="ECO:0007669"/>
    <property type="project" value="UniProtKB-KW"/>
</dbReference>
<dbReference type="GO" id="GO:0008270">
    <property type="term" value="F:zinc ion binding"/>
    <property type="evidence" value="ECO:0007669"/>
    <property type="project" value="UniProtKB-KW"/>
</dbReference>
<dbReference type="Pfam" id="PF07727">
    <property type="entry name" value="RVT_2"/>
    <property type="match status" value="1"/>
</dbReference>
<evidence type="ECO:0000313" key="10">
    <source>
        <dbReference type="Proteomes" id="UP001075354"/>
    </source>
</evidence>
<organism evidence="9 10">
    <name type="scientific">Megalurothrips usitatus</name>
    <name type="common">bean blossom thrips</name>
    <dbReference type="NCBI Taxonomy" id="439358"/>
    <lineage>
        <taxon>Eukaryota</taxon>
        <taxon>Metazoa</taxon>
        <taxon>Ecdysozoa</taxon>
        <taxon>Arthropoda</taxon>
        <taxon>Hexapoda</taxon>
        <taxon>Insecta</taxon>
        <taxon>Pterygota</taxon>
        <taxon>Neoptera</taxon>
        <taxon>Paraneoptera</taxon>
        <taxon>Thysanoptera</taxon>
        <taxon>Terebrantia</taxon>
        <taxon>Thripoidea</taxon>
        <taxon>Thripidae</taxon>
        <taxon>Megalurothrips</taxon>
    </lineage>
</organism>
<dbReference type="PANTHER" id="PTHR42648:SF28">
    <property type="entry name" value="TRANSPOSON-ENCODED PROTEIN WITH RIBONUCLEASE H-LIKE AND RETROVIRUS ZINC FINGER-LIKE DOMAINS"/>
    <property type="match status" value="1"/>
</dbReference>
<proteinExistence type="predicted"/>
<dbReference type="PANTHER" id="PTHR42648">
    <property type="entry name" value="TRANSPOSASE, PUTATIVE-RELATED"/>
    <property type="match status" value="1"/>
</dbReference>
<dbReference type="InterPro" id="IPR013103">
    <property type="entry name" value="RVT_2"/>
</dbReference>
<comment type="caution">
    <text evidence="9">The sequence shown here is derived from an EMBL/GenBank/DDBJ whole genome shotgun (WGS) entry which is preliminary data.</text>
</comment>
<feature type="domain" description="CCHC-type" evidence="7">
    <location>
        <begin position="184"/>
        <end position="200"/>
    </location>
</feature>
<keyword evidence="5" id="KW-0862">Zinc</keyword>
<feature type="domain" description="Integrase catalytic" evidence="8">
    <location>
        <begin position="476"/>
        <end position="643"/>
    </location>
</feature>
<dbReference type="PROSITE" id="PS50158">
    <property type="entry name" value="ZF_CCHC"/>
    <property type="match status" value="1"/>
</dbReference>
<keyword evidence="10" id="KW-1185">Reference proteome</keyword>
<feature type="region of interest" description="Disordered" evidence="6">
    <location>
        <begin position="753"/>
        <end position="784"/>
    </location>
</feature>
<dbReference type="Proteomes" id="UP001075354">
    <property type="component" value="Chromosome 5"/>
</dbReference>
<dbReference type="GO" id="GO:0042575">
    <property type="term" value="C:DNA polymerase complex"/>
    <property type="evidence" value="ECO:0007669"/>
    <property type="project" value="UniProtKB-ARBA"/>
</dbReference>
<dbReference type="Gene3D" id="3.30.420.10">
    <property type="entry name" value="Ribonuclease H-like superfamily/Ribonuclease H"/>
    <property type="match status" value="1"/>
</dbReference>
<keyword evidence="4" id="KW-0378">Hydrolase</keyword>
<dbReference type="GO" id="GO:0003676">
    <property type="term" value="F:nucleic acid binding"/>
    <property type="evidence" value="ECO:0007669"/>
    <property type="project" value="InterPro"/>
</dbReference>
<evidence type="ECO:0000256" key="6">
    <source>
        <dbReference type="SAM" id="MobiDB-lite"/>
    </source>
</evidence>
<dbReference type="SUPFAM" id="SSF56672">
    <property type="entry name" value="DNA/RNA polymerases"/>
    <property type="match status" value="1"/>
</dbReference>
<name>A0AAV7XTQ9_9NEOP</name>
<dbReference type="InterPro" id="IPR057670">
    <property type="entry name" value="SH3_retrovirus"/>
</dbReference>
<accession>A0AAV7XTQ9</accession>
<dbReference type="EMBL" id="JAPTSV010000005">
    <property type="protein sequence ID" value="KAJ1528126.1"/>
    <property type="molecule type" value="Genomic_DNA"/>
</dbReference>
<keyword evidence="1" id="KW-0645">Protease</keyword>
<dbReference type="InterPro" id="IPR043502">
    <property type="entry name" value="DNA/RNA_pol_sf"/>
</dbReference>
<dbReference type="Pfam" id="PF00665">
    <property type="entry name" value="rve"/>
    <property type="match status" value="1"/>
</dbReference>
<evidence type="ECO:0000256" key="3">
    <source>
        <dbReference type="ARBA" id="ARBA00022750"/>
    </source>
</evidence>
<keyword evidence="3" id="KW-0064">Aspartyl protease</keyword>
<dbReference type="InterPro" id="IPR039537">
    <property type="entry name" value="Retrotran_Ty1/copia-like"/>
</dbReference>
<dbReference type="GO" id="GO:0071897">
    <property type="term" value="P:DNA biosynthetic process"/>
    <property type="evidence" value="ECO:0007669"/>
    <property type="project" value="UniProtKB-ARBA"/>
</dbReference>
<gene>
    <name evidence="9" type="ORF">ONE63_008040</name>
</gene>